<name>A0A1D3JIR9_PLAMA</name>
<sequence>MKILVYLIYFHVFINTYIFLRPSKGKNIPKKNSLNEKNETHAKDVSVLSQEELPKEEVASDAKMYKCFITTKNNGNKMETGEGGSEVKEIVTVEGLQLQAGELGGGKRGKETGAQVGTQEGLQGSVHGGAQGIKGEAIQTGTQGAGQGSKGEAIQTGTQGAGQGSKGEAIQTGTQGAGQGSKGEAIQTGIQGAGQGSKVERMQRGIQEAGQGSKVERVQRGIQEAGQGSKVERMQRGIQEAEQGKKVERMQRGIQEAGQGKKGDKEEDAQEGNEEDAQGNEEGVDEVDEGENEDGGEGIDETYDEQLEAEEGDREIADKEEVDMEAAYIEQQELNEMKEAKSKVVDSEDLSNDTNGNGSNGYSTSVGSNGESSKESINRRSNRQRKRQRNRRRNRKRNRRRNRSNSKRNNNASSYKIKKNILEGKKSINGTSNLRDIENHRYTNVVNNKNEYTSMDSNEAIYEERKQKILLIHLLKNIKDLLYRQKKNFNNFLSFLSENYASYEKFNSVRKNVNFINSGRYNSGGSYSSDKRNVGNTQQVGETGDDYLSESFLSLSDKQYTKKNGMSNVSVKNVGNKYKNESETLKSEIYDSRELEEEENDQVDDKKEDDIQDDESNDDVYDKKKDPKKFGQIKEMLQKVLEIKDLTDKQKEYLKVIIKVLELEDDLLNKEKLQLELDKNIINLLMGKSNELRNIAVQLSKEKGENEGSQRVDLAQNIVSNLLNFSVELKNTGNIVYNNMQGQGEMLQNVEKNIHKAEEQLKNVRVHTEYRNRDTPKEDPSDDHPSDDDNPSNDNSSDDNPNDNNTDGVKAIIDNKDFIQYCNENDEICKKSYSPLKNTKGGQYYGSTTYTVNTPYNYKKFKLNESMKNHFFNIFVKESAMLKKLYKLLYELF</sequence>
<feature type="compositionally biased region" description="Basic residues" evidence="1">
    <location>
        <begin position="380"/>
        <end position="406"/>
    </location>
</feature>
<feature type="compositionally biased region" description="Basic and acidic residues" evidence="1">
    <location>
        <begin position="760"/>
        <end position="784"/>
    </location>
</feature>
<feature type="compositionally biased region" description="Acidic residues" evidence="1">
    <location>
        <begin position="266"/>
        <end position="313"/>
    </location>
</feature>
<feature type="compositionally biased region" description="Polar residues" evidence="1">
    <location>
        <begin position="352"/>
        <end position="371"/>
    </location>
</feature>
<accession>A0A1D3JIR9</accession>
<feature type="compositionally biased region" description="Acidic residues" evidence="1">
    <location>
        <begin position="610"/>
        <end position="619"/>
    </location>
</feature>
<feature type="region of interest" description="Disordered" evidence="1">
    <location>
        <begin position="521"/>
        <end position="541"/>
    </location>
</feature>
<gene>
    <name evidence="2" type="primary">RALP1</name>
    <name evidence="2" type="ORF">PMUG01_03028600</name>
</gene>
<protein>
    <submittedName>
        <fullName evidence="2">Rhoptry-associated leucine zipper-like protein 1, putative</fullName>
    </submittedName>
</protein>
<evidence type="ECO:0000256" key="1">
    <source>
        <dbReference type="SAM" id="MobiDB-lite"/>
    </source>
</evidence>
<feature type="compositionally biased region" description="Basic and acidic residues" evidence="1">
    <location>
        <begin position="583"/>
        <end position="593"/>
    </location>
</feature>
<dbReference type="RefSeq" id="XP_028859500.1">
    <property type="nucleotide sequence ID" value="XM_029003026.1"/>
</dbReference>
<dbReference type="AlphaFoldDB" id="A0A1D3JIR9"/>
<keyword evidence="3" id="KW-1185">Reference proteome</keyword>
<feature type="region of interest" description="Disordered" evidence="1">
    <location>
        <begin position="760"/>
        <end position="809"/>
    </location>
</feature>
<reference evidence="2 3" key="1">
    <citation type="submission" date="2016-06" db="EMBL/GenBank/DDBJ databases">
        <authorList>
            <consortium name="Pathogen Informatics"/>
        </authorList>
    </citation>
    <scope>NUCLEOTIDE SEQUENCE [LARGE SCALE GENOMIC DNA]</scope>
</reference>
<dbReference type="Proteomes" id="UP000219813">
    <property type="component" value="Chromosome 3"/>
</dbReference>
<dbReference type="KEGG" id="pmal:PMUG01_03028600"/>
<dbReference type="OrthoDB" id="373006at2759"/>
<feature type="region of interest" description="Disordered" evidence="1">
    <location>
        <begin position="583"/>
        <end position="625"/>
    </location>
</feature>
<feature type="region of interest" description="Disordered" evidence="1">
    <location>
        <begin position="101"/>
        <end position="321"/>
    </location>
</feature>
<feature type="region of interest" description="Disordered" evidence="1">
    <location>
        <begin position="333"/>
        <end position="418"/>
    </location>
</feature>
<evidence type="ECO:0000313" key="3">
    <source>
        <dbReference type="Proteomes" id="UP000219813"/>
    </source>
</evidence>
<dbReference type="VEuPathDB" id="PlasmoDB:PmUG01_03028600"/>
<feature type="compositionally biased region" description="Basic and acidic residues" evidence="1">
    <location>
        <begin position="242"/>
        <end position="251"/>
    </location>
</feature>
<dbReference type="EMBL" id="LT594624">
    <property type="protein sequence ID" value="SBT86330.1"/>
    <property type="molecule type" value="Genomic_DNA"/>
</dbReference>
<organism evidence="2 3">
    <name type="scientific">Plasmodium malariae</name>
    <dbReference type="NCBI Taxonomy" id="5858"/>
    <lineage>
        <taxon>Eukaryota</taxon>
        <taxon>Sar</taxon>
        <taxon>Alveolata</taxon>
        <taxon>Apicomplexa</taxon>
        <taxon>Aconoidasida</taxon>
        <taxon>Haemosporida</taxon>
        <taxon>Plasmodiidae</taxon>
        <taxon>Plasmodium</taxon>
        <taxon>Plasmodium (Plasmodium)</taxon>
    </lineage>
</organism>
<feature type="compositionally biased region" description="Acidic residues" evidence="1">
    <location>
        <begin position="785"/>
        <end position="801"/>
    </location>
</feature>
<proteinExistence type="predicted"/>
<evidence type="ECO:0000313" key="2">
    <source>
        <dbReference type="EMBL" id="SBT86330.1"/>
    </source>
</evidence>
<dbReference type="GeneID" id="39866850"/>
<feature type="compositionally biased region" description="Basic and acidic residues" evidence="1">
    <location>
        <begin position="335"/>
        <end position="346"/>
    </location>
</feature>